<dbReference type="RefSeq" id="WP_207879010.1">
    <property type="nucleotide sequence ID" value="NZ_JAFVMF010000002.1"/>
</dbReference>
<protein>
    <submittedName>
        <fullName evidence="1">Uncharacterized protein</fullName>
    </submittedName>
</protein>
<evidence type="ECO:0000313" key="2">
    <source>
        <dbReference type="Proteomes" id="UP000664771"/>
    </source>
</evidence>
<accession>A0ABS3LRV5</accession>
<gene>
    <name evidence="1" type="ORF">J2D73_02360</name>
</gene>
<dbReference type="EMBL" id="JAFVMF010000002">
    <property type="protein sequence ID" value="MBO1358642.1"/>
    <property type="molecule type" value="Genomic_DNA"/>
</dbReference>
<name>A0ABS3LRV5_9PROT</name>
<organism evidence="1 2">
    <name type="scientific">Acetobacter sacchari</name>
    <dbReference type="NCBI Taxonomy" id="2661687"/>
    <lineage>
        <taxon>Bacteria</taxon>
        <taxon>Pseudomonadati</taxon>
        <taxon>Pseudomonadota</taxon>
        <taxon>Alphaproteobacteria</taxon>
        <taxon>Acetobacterales</taxon>
        <taxon>Acetobacteraceae</taxon>
        <taxon>Acetobacter</taxon>
    </lineage>
</organism>
<keyword evidence="2" id="KW-1185">Reference proteome</keyword>
<reference evidence="1 2" key="1">
    <citation type="submission" date="2021-03" db="EMBL/GenBank/DDBJ databases">
        <title>The complete genome sequence of Acetobacter sacchari TBRC 11175.</title>
        <authorList>
            <person name="Charoenyingcharoen P."/>
            <person name="Yukphan P."/>
        </authorList>
    </citation>
    <scope>NUCLEOTIDE SEQUENCE [LARGE SCALE GENOMIC DNA]</scope>
    <source>
        <strain evidence="1 2">TBRC 11175</strain>
    </source>
</reference>
<sequence length="131" mass="14408">MPVFELSDEWISVISLVGNNGCRIDFIQKGVCFGDVGPLPSRQGKSHDLPRSIDSGVDLLDQSAPGPFDVLIRTPFKSACTMLMCSDDRAVDHHVFIVAIGLHMPENPFDHPAFAPAAQVHFQHQRDRNAS</sequence>
<proteinExistence type="predicted"/>
<evidence type="ECO:0000313" key="1">
    <source>
        <dbReference type="EMBL" id="MBO1358642.1"/>
    </source>
</evidence>
<comment type="caution">
    <text evidence="1">The sequence shown here is derived from an EMBL/GenBank/DDBJ whole genome shotgun (WGS) entry which is preliminary data.</text>
</comment>
<dbReference type="Proteomes" id="UP000664771">
    <property type="component" value="Unassembled WGS sequence"/>
</dbReference>